<evidence type="ECO:0000256" key="2">
    <source>
        <dbReference type="ARBA" id="ARBA00008814"/>
    </source>
</evidence>
<evidence type="ECO:0000256" key="3">
    <source>
        <dbReference type="ARBA" id="ARBA00022448"/>
    </source>
</evidence>
<sequence>MRFPAFFFAVLAAGAAMAGDVTVTDDSGRSVTLPEQPERIVVLHEPLLGIPLMDLGVTPVASYGRAEDGSNLTALDFVDIILGPGTEKPGTGIGPIGNIDLEKLGRLDPDLILATEFDIDKAERFSAVAPVYLKSVSTGVASGISVQEDLAELLGLQDRFKARKADYLERVAALRDRFADNIEGKSYVAIFLTDQVNLIGEMSGAVQALKDLGYKRAEVTDFGAAKGSGSTLFMPLSPEVFVRLNPDVMILMGTYAKENRSESAIRKRLSQIVPGWENFLRPAKENRLMFLDSAEVSTPTVASAEHTVDAVEAWLSER</sequence>
<dbReference type="RefSeq" id="WP_207142115.1">
    <property type="nucleotide sequence ID" value="NZ_JAEKJZ010000004.1"/>
</dbReference>
<comment type="caution">
    <text evidence="8">The sequence shown here is derived from an EMBL/GenBank/DDBJ whole genome shotgun (WGS) entry which is preliminary data.</text>
</comment>
<name>A0A939EFX2_9HYPH</name>
<keyword evidence="3" id="KW-0813">Transport</keyword>
<gene>
    <name evidence="8" type="ORF">JF539_18035</name>
</gene>
<accession>A0A939EFX2</accession>
<protein>
    <submittedName>
        <fullName evidence="8">ABC transporter substrate-binding protein</fullName>
    </submittedName>
</protein>
<evidence type="ECO:0000256" key="4">
    <source>
        <dbReference type="ARBA" id="ARBA00022496"/>
    </source>
</evidence>
<dbReference type="EMBL" id="JAEKJZ010000004">
    <property type="protein sequence ID" value="MBN9672258.1"/>
    <property type="molecule type" value="Genomic_DNA"/>
</dbReference>
<proteinExistence type="inferred from homology"/>
<evidence type="ECO:0000313" key="9">
    <source>
        <dbReference type="Proteomes" id="UP000664096"/>
    </source>
</evidence>
<keyword evidence="4" id="KW-0410">Iron transport</keyword>
<reference evidence="8" key="1">
    <citation type="submission" date="2020-12" db="EMBL/GenBank/DDBJ databases">
        <title>Oil enriched cultivation method for isolating marine PHA-producing bacteria.</title>
        <authorList>
            <person name="Zheng W."/>
            <person name="Yu S."/>
            <person name="Huang Y."/>
        </authorList>
    </citation>
    <scope>NUCLEOTIDE SEQUENCE</scope>
    <source>
        <strain evidence="8">SY-2-12</strain>
    </source>
</reference>
<comment type="subcellular location">
    <subcellularLocation>
        <location evidence="1">Cell envelope</location>
    </subcellularLocation>
</comment>
<dbReference type="Gene3D" id="3.40.50.1980">
    <property type="entry name" value="Nitrogenase molybdenum iron protein domain"/>
    <property type="match status" value="2"/>
</dbReference>
<evidence type="ECO:0000256" key="6">
    <source>
        <dbReference type="SAM" id="SignalP"/>
    </source>
</evidence>
<dbReference type="Pfam" id="PF01497">
    <property type="entry name" value="Peripla_BP_2"/>
    <property type="match status" value="1"/>
</dbReference>
<feature type="chain" id="PRO_5037669702" evidence="6">
    <location>
        <begin position="19"/>
        <end position="318"/>
    </location>
</feature>
<dbReference type="PROSITE" id="PS50983">
    <property type="entry name" value="FE_B12_PBP"/>
    <property type="match status" value="1"/>
</dbReference>
<dbReference type="PANTHER" id="PTHR30532">
    <property type="entry name" value="IRON III DICITRATE-BINDING PERIPLASMIC PROTEIN"/>
    <property type="match status" value="1"/>
</dbReference>
<dbReference type="AlphaFoldDB" id="A0A939EFX2"/>
<evidence type="ECO:0000259" key="7">
    <source>
        <dbReference type="PROSITE" id="PS50983"/>
    </source>
</evidence>
<evidence type="ECO:0000256" key="5">
    <source>
        <dbReference type="ARBA" id="ARBA00022729"/>
    </source>
</evidence>
<keyword evidence="5 6" id="KW-0732">Signal</keyword>
<evidence type="ECO:0000313" key="8">
    <source>
        <dbReference type="EMBL" id="MBN9672258.1"/>
    </source>
</evidence>
<feature type="signal peptide" evidence="6">
    <location>
        <begin position="1"/>
        <end position="18"/>
    </location>
</feature>
<keyword evidence="4" id="KW-0408">Iron</keyword>
<organism evidence="8 9">
    <name type="scientific">Roseibium aggregatum</name>
    <dbReference type="NCBI Taxonomy" id="187304"/>
    <lineage>
        <taxon>Bacteria</taxon>
        <taxon>Pseudomonadati</taxon>
        <taxon>Pseudomonadota</taxon>
        <taxon>Alphaproteobacteria</taxon>
        <taxon>Hyphomicrobiales</taxon>
        <taxon>Stappiaceae</taxon>
        <taxon>Roseibium</taxon>
    </lineage>
</organism>
<evidence type="ECO:0000256" key="1">
    <source>
        <dbReference type="ARBA" id="ARBA00004196"/>
    </source>
</evidence>
<dbReference type="InterPro" id="IPR051313">
    <property type="entry name" value="Bact_iron-sidero_bind"/>
</dbReference>
<keyword evidence="4" id="KW-0406">Ion transport</keyword>
<dbReference type="PANTHER" id="PTHR30532:SF1">
    <property type="entry name" value="IRON(3+)-HYDROXAMATE-BINDING PROTEIN FHUD"/>
    <property type="match status" value="1"/>
</dbReference>
<dbReference type="Proteomes" id="UP000664096">
    <property type="component" value="Unassembled WGS sequence"/>
</dbReference>
<dbReference type="GO" id="GO:1901678">
    <property type="term" value="P:iron coordination entity transport"/>
    <property type="evidence" value="ECO:0007669"/>
    <property type="project" value="UniProtKB-ARBA"/>
</dbReference>
<dbReference type="SUPFAM" id="SSF53807">
    <property type="entry name" value="Helical backbone' metal receptor"/>
    <property type="match status" value="1"/>
</dbReference>
<comment type="similarity">
    <text evidence="2">Belongs to the bacterial solute-binding protein 8 family.</text>
</comment>
<feature type="domain" description="Fe/B12 periplasmic-binding" evidence="7">
    <location>
        <begin position="40"/>
        <end position="318"/>
    </location>
</feature>
<dbReference type="InterPro" id="IPR002491">
    <property type="entry name" value="ABC_transptr_periplasmic_BD"/>
</dbReference>
<dbReference type="GO" id="GO:0030288">
    <property type="term" value="C:outer membrane-bounded periplasmic space"/>
    <property type="evidence" value="ECO:0007669"/>
    <property type="project" value="TreeGrafter"/>
</dbReference>